<evidence type="ECO:0000313" key="1">
    <source>
        <dbReference type="EMBL" id="CAB4122967.1"/>
    </source>
</evidence>
<organism evidence="1">
    <name type="scientific">uncultured Caudovirales phage</name>
    <dbReference type="NCBI Taxonomy" id="2100421"/>
    <lineage>
        <taxon>Viruses</taxon>
        <taxon>Duplodnaviria</taxon>
        <taxon>Heunggongvirae</taxon>
        <taxon>Uroviricota</taxon>
        <taxon>Caudoviricetes</taxon>
        <taxon>Peduoviridae</taxon>
        <taxon>Maltschvirus</taxon>
        <taxon>Maltschvirus maltsch</taxon>
    </lineage>
</organism>
<reference evidence="1" key="1">
    <citation type="submission" date="2020-04" db="EMBL/GenBank/DDBJ databases">
        <authorList>
            <person name="Chiriac C."/>
            <person name="Salcher M."/>
            <person name="Ghai R."/>
            <person name="Kavagutti S V."/>
        </authorList>
    </citation>
    <scope>NUCLEOTIDE SEQUENCE</scope>
</reference>
<name>A0A6J5KPX7_9CAUD</name>
<dbReference type="EMBL" id="LR796167">
    <property type="protein sequence ID" value="CAB4122967.1"/>
    <property type="molecule type" value="Genomic_DNA"/>
</dbReference>
<protein>
    <submittedName>
        <fullName evidence="1">Uncharacterized protein</fullName>
    </submittedName>
</protein>
<accession>A0A6J5KPX7</accession>
<sequence>MKKLIKQAGFYVDDQGKVWGDPANPITDQTVMLIKLIVEKCGDIANDYVDHGIPSFPMDQYFGV</sequence>
<proteinExistence type="predicted"/>
<gene>
    <name evidence="1" type="ORF">UFOVP29_126</name>
</gene>